<dbReference type="EMBL" id="MT631356">
    <property type="protein sequence ID" value="QNO48629.1"/>
    <property type="molecule type" value="Genomic_DNA"/>
</dbReference>
<dbReference type="AlphaFoldDB" id="A0A7G9YKU5"/>
<gene>
    <name evidence="1" type="ORF">LKGCFIDI_00031</name>
</gene>
<dbReference type="InterPro" id="IPR011335">
    <property type="entry name" value="Restrct_endonuc-II-like"/>
</dbReference>
<evidence type="ECO:0000313" key="1">
    <source>
        <dbReference type="EMBL" id="QNO48629.1"/>
    </source>
</evidence>
<dbReference type="InterPro" id="IPR011856">
    <property type="entry name" value="tRNA_endonuc-like_dom_sf"/>
</dbReference>
<dbReference type="SUPFAM" id="SSF52980">
    <property type="entry name" value="Restriction endonuclease-like"/>
    <property type="match status" value="1"/>
</dbReference>
<reference evidence="1" key="1">
    <citation type="submission" date="2020-06" db="EMBL/GenBank/DDBJ databases">
        <title>Unique genomic features of the anaerobic methanotrophic archaea.</title>
        <authorList>
            <person name="Chadwick G.L."/>
            <person name="Skennerton C.T."/>
            <person name="Laso-Perez R."/>
            <person name="Leu A.O."/>
            <person name="Speth D.R."/>
            <person name="Yu H."/>
            <person name="Morgan-Lang C."/>
            <person name="Hatzenpichler R."/>
            <person name="Goudeau D."/>
            <person name="Malmstrom R."/>
            <person name="Brazelton W.J."/>
            <person name="Woyke T."/>
            <person name="Hallam S.J."/>
            <person name="Tyson G.W."/>
            <person name="Wegener G."/>
            <person name="Boetius A."/>
            <person name="Orphan V."/>
        </authorList>
    </citation>
    <scope>NUCLEOTIDE SEQUENCE</scope>
</reference>
<dbReference type="Gene3D" id="3.40.1350.10">
    <property type="match status" value="1"/>
</dbReference>
<proteinExistence type="predicted"/>
<accession>A0A7G9YKU5</accession>
<dbReference type="GO" id="GO:0003676">
    <property type="term" value="F:nucleic acid binding"/>
    <property type="evidence" value="ECO:0007669"/>
    <property type="project" value="InterPro"/>
</dbReference>
<organism evidence="1">
    <name type="scientific">Candidatus Methanogaster sp. ANME-2c ERB4</name>
    <dbReference type="NCBI Taxonomy" id="2759911"/>
    <lineage>
        <taxon>Archaea</taxon>
        <taxon>Methanobacteriati</taxon>
        <taxon>Methanobacteriota</taxon>
        <taxon>Stenosarchaea group</taxon>
        <taxon>Methanomicrobia</taxon>
        <taxon>Methanosarcinales</taxon>
        <taxon>ANME-2 cluster</taxon>
        <taxon>Candidatus Methanogasteraceae</taxon>
        <taxon>Candidatus Methanogaster</taxon>
    </lineage>
</organism>
<name>A0A7G9YKU5_9EURY</name>
<sequence length="309" mass="35884">MSRYLFNLMLRKSPNIESWHLNDKDLSETNLRKYTFGQSFMRLYKCFDCQYLLKRIYAPELSSIPIDEILECPKCGLKKLTHPTDYESTFRIISKDLTNFTEKLRDIDVLHSKDYVLCSECGVELGAKDELSGLTTCQFCGGKIRLIERDEFEDDFLKLCKSEAGIWFEWFVYEIAKHIYESVECGLILSYSDTEGDNKEKEVDIVALNDDKLILIECKDYLGHTPPSQYKTIIDIAPFFDEVYVVNFYKPDIPQVVINFPQFLLIAFLNIQKALFLYCSGTTYPITMGTASHLTFHASFLKNMAFDIF</sequence>
<protein>
    <submittedName>
        <fullName evidence="1">Uncharacterized protein</fullName>
    </submittedName>
</protein>